<reference evidence="3 4" key="1">
    <citation type="submission" date="2020-05" db="EMBL/GenBank/DDBJ databases">
        <title>Genomic Encyclopedia of Type Strains, Phase IV (KMG-V): Genome sequencing to study the core and pangenomes of soil and plant-associated prokaryotes.</title>
        <authorList>
            <person name="Whitman W."/>
        </authorList>
    </citation>
    <scope>NUCLEOTIDE SEQUENCE [LARGE SCALE GENOMIC DNA]</scope>
    <source>
        <strain evidence="3 4">9A</strain>
    </source>
</reference>
<name>A0ABX2FP74_9BACT</name>
<dbReference type="SUPFAM" id="SSF56524">
    <property type="entry name" value="Oxidoreductase molybdopterin-binding domain"/>
    <property type="match status" value="1"/>
</dbReference>
<feature type="signal peptide" evidence="1">
    <location>
        <begin position="1"/>
        <end position="29"/>
    </location>
</feature>
<dbReference type="RefSeq" id="WP_173809395.1">
    <property type="nucleotide sequence ID" value="NZ_JABSNP010000005.1"/>
</dbReference>
<dbReference type="InterPro" id="IPR036374">
    <property type="entry name" value="OxRdtase_Mopterin-bd_sf"/>
</dbReference>
<accession>A0ABX2FP74</accession>
<protein>
    <recommendedName>
        <fullName evidence="2">Oxidoreductase molybdopterin-binding domain-containing protein</fullName>
    </recommendedName>
</protein>
<dbReference type="EMBL" id="JABSNP010000005">
    <property type="protein sequence ID" value="NRT18648.1"/>
    <property type="molecule type" value="Genomic_DNA"/>
</dbReference>
<keyword evidence="1" id="KW-0732">Signal</keyword>
<comment type="caution">
    <text evidence="3">The sequence shown here is derived from an EMBL/GenBank/DDBJ whole genome shotgun (WGS) entry which is preliminary data.</text>
</comment>
<dbReference type="Gene3D" id="3.90.420.10">
    <property type="entry name" value="Oxidoreductase, molybdopterin-binding domain"/>
    <property type="match status" value="1"/>
</dbReference>
<evidence type="ECO:0000313" key="4">
    <source>
        <dbReference type="Proteomes" id="UP000779507"/>
    </source>
</evidence>
<gene>
    <name evidence="3" type="ORF">HNP98_001469</name>
</gene>
<evidence type="ECO:0000313" key="3">
    <source>
        <dbReference type="EMBL" id="NRT18648.1"/>
    </source>
</evidence>
<dbReference type="InterPro" id="IPR000572">
    <property type="entry name" value="OxRdtase_Mopterin-bd_dom"/>
</dbReference>
<evidence type="ECO:0000256" key="1">
    <source>
        <dbReference type="SAM" id="SignalP"/>
    </source>
</evidence>
<organism evidence="3 4">
    <name type="scientific">Hymenobacter caeli</name>
    <dbReference type="NCBI Taxonomy" id="2735894"/>
    <lineage>
        <taxon>Bacteria</taxon>
        <taxon>Pseudomonadati</taxon>
        <taxon>Bacteroidota</taxon>
        <taxon>Cytophagia</taxon>
        <taxon>Cytophagales</taxon>
        <taxon>Hymenobacteraceae</taxon>
        <taxon>Hymenobacter</taxon>
    </lineage>
</organism>
<feature type="chain" id="PRO_5046285519" description="Oxidoreductase molybdopterin-binding domain-containing protein" evidence="1">
    <location>
        <begin position="30"/>
        <end position="183"/>
    </location>
</feature>
<sequence>MSFAASLVHGRLVLPLLGGWLALAAPARAQAPGARPAPTAAPSTVLRLDGLDGQARTLTAADLAALPRREVRATGHDGHAHTYQGVALTDLLALVGGPQGKAIHGPVLAQVLVAEAADGYRVVFALPELDAAFATQTVVLATGRDGQPLPAEAGPCQIIVPQEKRPARWVRQVLRLRLVRVPA</sequence>
<feature type="domain" description="Oxidoreductase molybdopterin-binding" evidence="2">
    <location>
        <begin position="45"/>
        <end position="176"/>
    </location>
</feature>
<proteinExistence type="predicted"/>
<dbReference type="Proteomes" id="UP000779507">
    <property type="component" value="Unassembled WGS sequence"/>
</dbReference>
<keyword evidence="4" id="KW-1185">Reference proteome</keyword>
<evidence type="ECO:0000259" key="2">
    <source>
        <dbReference type="Pfam" id="PF00174"/>
    </source>
</evidence>
<dbReference type="Pfam" id="PF00174">
    <property type="entry name" value="Oxidored_molyb"/>
    <property type="match status" value="1"/>
</dbReference>